<dbReference type="EMBL" id="PVMZ01000034">
    <property type="protein sequence ID" value="PRX10190.1"/>
    <property type="molecule type" value="Genomic_DNA"/>
</dbReference>
<comment type="similarity">
    <text evidence="1 2">Belongs to the short-chain dehydrogenases/reductases (SDR) family.</text>
</comment>
<organism evidence="4 5">
    <name type="scientific">Actinoplanes italicus</name>
    <dbReference type="NCBI Taxonomy" id="113567"/>
    <lineage>
        <taxon>Bacteria</taxon>
        <taxon>Bacillati</taxon>
        <taxon>Actinomycetota</taxon>
        <taxon>Actinomycetes</taxon>
        <taxon>Micromonosporales</taxon>
        <taxon>Micromonosporaceae</taxon>
        <taxon>Actinoplanes</taxon>
    </lineage>
</organism>
<dbReference type="InterPro" id="IPR020904">
    <property type="entry name" value="Sc_DH/Rdtase_CS"/>
</dbReference>
<evidence type="ECO:0000313" key="5">
    <source>
        <dbReference type="Proteomes" id="UP000239415"/>
    </source>
</evidence>
<dbReference type="PANTHER" id="PTHR43976:SF9">
    <property type="entry name" value="OXIDOREDUCTASE"/>
    <property type="match status" value="1"/>
</dbReference>
<dbReference type="PROSITE" id="PS00061">
    <property type="entry name" value="ADH_SHORT"/>
    <property type="match status" value="1"/>
</dbReference>
<comment type="caution">
    <text evidence="4">The sequence shown here is derived from an EMBL/GenBank/DDBJ whole genome shotgun (WGS) entry which is preliminary data.</text>
</comment>
<reference evidence="4 5" key="1">
    <citation type="submission" date="2018-03" db="EMBL/GenBank/DDBJ databases">
        <title>Genomic Encyclopedia of Archaeal and Bacterial Type Strains, Phase II (KMG-II): from individual species to whole genera.</title>
        <authorList>
            <person name="Goeker M."/>
        </authorList>
    </citation>
    <scope>NUCLEOTIDE SEQUENCE [LARGE SCALE GENOMIC DNA]</scope>
    <source>
        <strain evidence="4 5">DSM 43146</strain>
    </source>
</reference>
<evidence type="ECO:0000313" key="4">
    <source>
        <dbReference type="EMBL" id="PRX10190.1"/>
    </source>
</evidence>
<dbReference type="PRINTS" id="PR00080">
    <property type="entry name" value="SDRFAMILY"/>
</dbReference>
<dbReference type="OrthoDB" id="9792003at2"/>
<proteinExistence type="inferred from homology"/>
<feature type="domain" description="Ketoreductase" evidence="3">
    <location>
        <begin position="10"/>
        <end position="192"/>
    </location>
</feature>
<keyword evidence="5" id="KW-1185">Reference proteome</keyword>
<gene>
    <name evidence="4" type="ORF">CLV67_13475</name>
</gene>
<dbReference type="PANTHER" id="PTHR43976">
    <property type="entry name" value="SHORT CHAIN DEHYDROGENASE"/>
    <property type="match status" value="1"/>
</dbReference>
<dbReference type="InterPro" id="IPR051911">
    <property type="entry name" value="SDR_oxidoreductase"/>
</dbReference>
<dbReference type="InterPro" id="IPR002347">
    <property type="entry name" value="SDR_fam"/>
</dbReference>
<dbReference type="PRINTS" id="PR00081">
    <property type="entry name" value="GDHRDH"/>
</dbReference>
<dbReference type="Proteomes" id="UP000239415">
    <property type="component" value="Unassembled WGS sequence"/>
</dbReference>
<dbReference type="Pfam" id="PF00106">
    <property type="entry name" value="adh_short"/>
    <property type="match status" value="1"/>
</dbReference>
<dbReference type="AlphaFoldDB" id="A0A2T0JRD0"/>
<dbReference type="InterPro" id="IPR036291">
    <property type="entry name" value="NAD(P)-bd_dom_sf"/>
</dbReference>
<evidence type="ECO:0000256" key="1">
    <source>
        <dbReference type="ARBA" id="ARBA00006484"/>
    </source>
</evidence>
<name>A0A2T0JRD0_9ACTN</name>
<dbReference type="RefSeq" id="WP_106330439.1">
    <property type="nucleotide sequence ID" value="NZ_BOMO01000145.1"/>
</dbReference>
<evidence type="ECO:0000256" key="2">
    <source>
        <dbReference type="RuleBase" id="RU000363"/>
    </source>
</evidence>
<dbReference type="SUPFAM" id="SSF51735">
    <property type="entry name" value="NAD(P)-binding Rossmann-fold domains"/>
    <property type="match status" value="1"/>
</dbReference>
<sequence>MSDATTAEPRVVLVTGASTGFGRLIAETLARRGHRVFAGLRDIGGRNERATAELAAFAEAEAVDLRVVELDVTDQASADRAVAAVVSAAGRIDVVVNNAGGIFAGPAEAFTADEVRRQFDVNVLGAVRVNRAALPHLREQGTGALIQVGSVAARVTVPFSGLYAASKAALAALTEAWHDELAPFGVESIAVDPASYPTNIGVNATMPADPERLAPYGTAFGGYVAALTERATTAVPGDPREVSDAVVTLVETPNGKRPRRTVVAPAAQQEAVEALNRAAEAAAIAVATDMGVTAFAAPR</sequence>
<protein>
    <submittedName>
        <fullName evidence="4">NADP-dependent 3-hydroxy acid dehydrogenase YdfG</fullName>
    </submittedName>
</protein>
<dbReference type="SMART" id="SM00822">
    <property type="entry name" value="PKS_KR"/>
    <property type="match status" value="1"/>
</dbReference>
<evidence type="ECO:0000259" key="3">
    <source>
        <dbReference type="SMART" id="SM00822"/>
    </source>
</evidence>
<dbReference type="Gene3D" id="3.40.50.720">
    <property type="entry name" value="NAD(P)-binding Rossmann-like Domain"/>
    <property type="match status" value="1"/>
</dbReference>
<accession>A0A2T0JRD0</accession>
<dbReference type="InterPro" id="IPR057326">
    <property type="entry name" value="KR_dom"/>
</dbReference>